<proteinExistence type="predicted"/>
<dbReference type="EMBL" id="QTSX02000732">
    <property type="protein sequence ID" value="KAJ9086102.1"/>
    <property type="molecule type" value="Genomic_DNA"/>
</dbReference>
<comment type="caution">
    <text evidence="1">The sequence shown here is derived from an EMBL/GenBank/DDBJ whole genome shotgun (WGS) entry which is preliminary data.</text>
</comment>
<name>A0ACC2UI97_9FUNG</name>
<evidence type="ECO:0000313" key="1">
    <source>
        <dbReference type="EMBL" id="KAJ9086102.1"/>
    </source>
</evidence>
<dbReference type="Proteomes" id="UP001165960">
    <property type="component" value="Unassembled WGS sequence"/>
</dbReference>
<keyword evidence="2" id="KW-1185">Reference proteome</keyword>
<organism evidence="1 2">
    <name type="scientific">Entomophthora muscae</name>
    <dbReference type="NCBI Taxonomy" id="34485"/>
    <lineage>
        <taxon>Eukaryota</taxon>
        <taxon>Fungi</taxon>
        <taxon>Fungi incertae sedis</taxon>
        <taxon>Zoopagomycota</taxon>
        <taxon>Entomophthoromycotina</taxon>
        <taxon>Entomophthoromycetes</taxon>
        <taxon>Entomophthorales</taxon>
        <taxon>Entomophthoraceae</taxon>
        <taxon>Entomophthora</taxon>
    </lineage>
</organism>
<accession>A0ACC2UI97</accession>
<reference evidence="1" key="1">
    <citation type="submission" date="2022-04" db="EMBL/GenBank/DDBJ databases">
        <title>Genome of the entomopathogenic fungus Entomophthora muscae.</title>
        <authorList>
            <person name="Elya C."/>
            <person name="Lovett B.R."/>
            <person name="Lee E."/>
            <person name="Macias A.M."/>
            <person name="Hajek A.E."/>
            <person name="De Bivort B.L."/>
            <person name="Kasson M.T."/>
            <person name="De Fine Licht H.H."/>
            <person name="Stajich J.E."/>
        </authorList>
    </citation>
    <scope>NUCLEOTIDE SEQUENCE</scope>
    <source>
        <strain evidence="1">Berkeley</strain>
    </source>
</reference>
<sequence length="138" mass="15676">MVPRTSRTTKPRPVARADWEELADEDLRSTWVTRTSTKDPQLNSRVLFKTLASHASSTHGSSQYTLYEPDFADAIPYDTALKNARRRIQLTASFDHMLLRGFPKLSNQADAELTLYISLTPPIASPLFKPHLKCKYLI</sequence>
<evidence type="ECO:0000313" key="2">
    <source>
        <dbReference type="Proteomes" id="UP001165960"/>
    </source>
</evidence>
<protein>
    <submittedName>
        <fullName evidence="1">Uncharacterized protein</fullName>
    </submittedName>
</protein>
<gene>
    <name evidence="1" type="ORF">DSO57_1007506</name>
</gene>